<keyword evidence="1" id="KW-1133">Transmembrane helix</keyword>
<feature type="transmembrane region" description="Helical" evidence="1">
    <location>
        <begin position="249"/>
        <end position="269"/>
    </location>
</feature>
<dbReference type="AlphaFoldDB" id="T1K7T1"/>
<feature type="transmembrane region" description="Helical" evidence="1">
    <location>
        <begin position="47"/>
        <end position="66"/>
    </location>
</feature>
<keyword evidence="1" id="KW-0472">Membrane</keyword>
<evidence type="ECO:0000256" key="1">
    <source>
        <dbReference type="SAM" id="Phobius"/>
    </source>
</evidence>
<organism evidence="2 3">
    <name type="scientific">Tetranychus urticae</name>
    <name type="common">Two-spotted spider mite</name>
    <dbReference type="NCBI Taxonomy" id="32264"/>
    <lineage>
        <taxon>Eukaryota</taxon>
        <taxon>Metazoa</taxon>
        <taxon>Ecdysozoa</taxon>
        <taxon>Arthropoda</taxon>
        <taxon>Chelicerata</taxon>
        <taxon>Arachnida</taxon>
        <taxon>Acari</taxon>
        <taxon>Acariformes</taxon>
        <taxon>Trombidiformes</taxon>
        <taxon>Prostigmata</taxon>
        <taxon>Eleutherengona</taxon>
        <taxon>Raphignathae</taxon>
        <taxon>Tetranychoidea</taxon>
        <taxon>Tetranychidae</taxon>
        <taxon>Tetranychus</taxon>
    </lineage>
</organism>
<evidence type="ECO:0000313" key="2">
    <source>
        <dbReference type="EnsemblMetazoa" id="tetur06g05440.1"/>
    </source>
</evidence>
<accession>T1K7T1</accession>
<name>T1K7T1_TETUR</name>
<dbReference type="KEGG" id="tut:107361273"/>
<dbReference type="OrthoDB" id="10416754at2759"/>
<feature type="transmembrane region" description="Helical" evidence="1">
    <location>
        <begin position="86"/>
        <end position="106"/>
    </location>
</feature>
<feature type="transmembrane region" description="Helical" evidence="1">
    <location>
        <begin position="171"/>
        <end position="193"/>
    </location>
</feature>
<dbReference type="HOGENOM" id="CLU_738354_0_0_1"/>
<dbReference type="EMBL" id="CAEY01001813">
    <property type="status" value="NOT_ANNOTATED_CDS"/>
    <property type="molecule type" value="Genomic_DNA"/>
</dbReference>
<evidence type="ECO:0000313" key="3">
    <source>
        <dbReference type="Proteomes" id="UP000015104"/>
    </source>
</evidence>
<protein>
    <submittedName>
        <fullName evidence="2">Uncharacterized protein</fullName>
    </submittedName>
</protein>
<feature type="transmembrane region" description="Helical" evidence="1">
    <location>
        <begin position="145"/>
        <end position="165"/>
    </location>
</feature>
<keyword evidence="3" id="KW-1185">Reference proteome</keyword>
<dbReference type="Proteomes" id="UP000015104">
    <property type="component" value="Unassembled WGS sequence"/>
</dbReference>
<gene>
    <name evidence="2" type="primary">107361273</name>
</gene>
<reference evidence="3" key="1">
    <citation type="submission" date="2011-08" db="EMBL/GenBank/DDBJ databases">
        <authorList>
            <person name="Rombauts S."/>
        </authorList>
    </citation>
    <scope>NUCLEOTIDE SEQUENCE</scope>
    <source>
        <strain evidence="3">London</strain>
    </source>
</reference>
<reference evidence="2" key="2">
    <citation type="submission" date="2015-06" db="UniProtKB">
        <authorList>
            <consortium name="EnsemblMetazoa"/>
        </authorList>
    </citation>
    <scope>IDENTIFICATION</scope>
</reference>
<keyword evidence="1" id="KW-0812">Transmembrane</keyword>
<dbReference type="EnsemblMetazoa" id="tetur06g05440.1">
    <property type="protein sequence ID" value="tetur06g05440.1"/>
    <property type="gene ID" value="tetur06g05440"/>
</dbReference>
<sequence>MQLNVIDGSAKLFTSQRRTPSRYNLTKLASDNFFLKSLSFKTLPGSIIIRRIVIVFTFAGNVFNLYLRSSMLFTLNDIKFKQVFDIFEQSIFCLCFIFISSGPFHINLDNFYENFDSIWRRIIIAQGTVCETFILSETKRINRELIVMLLLGTTMLLGFALLGIFGKDELWQASITFFALAYTLYLNIGYIYILRLSVGLIKAGFQSIESRLETCSVTLANLGHVRLCRQSHNQIIQLIDLLQTTFKHVFSAFICFFVPQFVFGFYQLAVSSQTILINVVTIGWNSVNFYFVLILAEGLILLNTLPQSYYLALYLTSFGDISGLVKIEINHYLNYVASKDVGFRLWGNFLVNNELIPKLCAVVFSYLTAGVSFLQ</sequence>
<proteinExistence type="predicted"/>
<dbReference type="OMA" id="VFSAFIC"/>
<feature type="transmembrane region" description="Helical" evidence="1">
    <location>
        <begin position="275"/>
        <end position="296"/>
    </location>
</feature>